<dbReference type="Gene3D" id="3.40.605.10">
    <property type="entry name" value="Aldehyde Dehydrogenase, Chain A, domain 1"/>
    <property type="match status" value="1"/>
</dbReference>
<dbReference type="InterPro" id="IPR016162">
    <property type="entry name" value="Ald_DH_N"/>
</dbReference>
<dbReference type="Pfam" id="PF00171">
    <property type="entry name" value="Aldedh"/>
    <property type="match status" value="1"/>
</dbReference>
<comment type="catalytic activity">
    <reaction evidence="6">
        <text>4-aminobutanal + NAD(+) + H2O = 4-aminobutanoate + NADH + 2 H(+)</text>
        <dbReference type="Rhea" id="RHEA:19105"/>
        <dbReference type="ChEBI" id="CHEBI:15377"/>
        <dbReference type="ChEBI" id="CHEBI:15378"/>
        <dbReference type="ChEBI" id="CHEBI:57540"/>
        <dbReference type="ChEBI" id="CHEBI:57945"/>
        <dbReference type="ChEBI" id="CHEBI:58264"/>
        <dbReference type="ChEBI" id="CHEBI:59888"/>
        <dbReference type="EC" id="1.2.1.19"/>
    </reaction>
    <physiologicalReaction direction="left-to-right" evidence="6">
        <dbReference type="Rhea" id="RHEA:19106"/>
    </physiologicalReaction>
</comment>
<evidence type="ECO:0000256" key="4">
    <source>
        <dbReference type="ARBA" id="ARBA00039138"/>
    </source>
</evidence>
<dbReference type="InterPro" id="IPR015590">
    <property type="entry name" value="Aldehyde_DH_dom"/>
</dbReference>
<comment type="similarity">
    <text evidence="1">Belongs to the aldehyde dehydrogenase family.</text>
</comment>
<keyword evidence="3" id="KW-0915">Sodium</keyword>
<evidence type="ECO:0000256" key="7">
    <source>
        <dbReference type="SAM" id="MobiDB-lite"/>
    </source>
</evidence>
<feature type="domain" description="Aldehyde dehydrogenase" evidence="8">
    <location>
        <begin position="67"/>
        <end position="163"/>
    </location>
</feature>
<accession>A0ABY9DNJ6</accession>
<sequence length="164" mass="17669">MENTWADQWDYNPDPAADKKGKSGGGAASKYGKKVGEGLGKTKVAASHGLKKHLKEVLVKLNVRLCGTVSGDIPAATGEDVELAVDAARRAFARNKEANWVNAPGVVRAKYLRAIAAKIRERKSELAKLEAIDSGKPLDETTWDIDDVASCFEYFADHAEALDA</sequence>
<comment type="catalytic activity">
    <reaction evidence="5">
        <text>3-aminopropanal + NAD(+) + H2O = beta-alanine + NADH + 2 H(+)</text>
        <dbReference type="Rhea" id="RHEA:30695"/>
        <dbReference type="ChEBI" id="CHEBI:15377"/>
        <dbReference type="ChEBI" id="CHEBI:15378"/>
        <dbReference type="ChEBI" id="CHEBI:57540"/>
        <dbReference type="ChEBI" id="CHEBI:57945"/>
        <dbReference type="ChEBI" id="CHEBI:57966"/>
        <dbReference type="ChEBI" id="CHEBI:58374"/>
    </reaction>
    <physiologicalReaction direction="left-to-right" evidence="5">
        <dbReference type="Rhea" id="RHEA:30696"/>
    </physiologicalReaction>
</comment>
<dbReference type="PANTHER" id="PTHR43860">
    <property type="entry name" value="BETAINE ALDEHYDE DEHYDROGENASE"/>
    <property type="match status" value="1"/>
</dbReference>
<evidence type="ECO:0000256" key="2">
    <source>
        <dbReference type="ARBA" id="ARBA00023027"/>
    </source>
</evidence>
<organism evidence="9 10">
    <name type="scientific">Vitis vinifera</name>
    <name type="common">Grape</name>
    <dbReference type="NCBI Taxonomy" id="29760"/>
    <lineage>
        <taxon>Eukaryota</taxon>
        <taxon>Viridiplantae</taxon>
        <taxon>Streptophyta</taxon>
        <taxon>Embryophyta</taxon>
        <taxon>Tracheophyta</taxon>
        <taxon>Spermatophyta</taxon>
        <taxon>Magnoliopsida</taxon>
        <taxon>eudicotyledons</taxon>
        <taxon>Gunneridae</taxon>
        <taxon>Pentapetalae</taxon>
        <taxon>rosids</taxon>
        <taxon>Vitales</taxon>
        <taxon>Vitaceae</taxon>
        <taxon>Viteae</taxon>
        <taxon>Vitis</taxon>
    </lineage>
</organism>
<evidence type="ECO:0000256" key="3">
    <source>
        <dbReference type="ARBA" id="ARBA00023053"/>
    </source>
</evidence>
<dbReference type="EMBL" id="CP126664">
    <property type="protein sequence ID" value="WKA08593.1"/>
    <property type="molecule type" value="Genomic_DNA"/>
</dbReference>
<proteinExistence type="inferred from homology"/>
<name>A0ABY9DNJ6_VITVI</name>
<dbReference type="SUPFAM" id="SSF53720">
    <property type="entry name" value="ALDH-like"/>
    <property type="match status" value="1"/>
</dbReference>
<evidence type="ECO:0000259" key="8">
    <source>
        <dbReference type="Pfam" id="PF00171"/>
    </source>
</evidence>
<gene>
    <name evidence="9" type="ORF">VitviT2T_026301</name>
</gene>
<evidence type="ECO:0000256" key="1">
    <source>
        <dbReference type="ARBA" id="ARBA00009986"/>
    </source>
</evidence>
<dbReference type="EC" id="1.2.1.19" evidence="4"/>
<dbReference type="PANTHER" id="PTHR43860:SF2">
    <property type="entry name" value="BETAINE ALDEHYDE DEHYDROGENASE-RELATED"/>
    <property type="match status" value="1"/>
</dbReference>
<evidence type="ECO:0000313" key="9">
    <source>
        <dbReference type="EMBL" id="WKA08593.1"/>
    </source>
</evidence>
<dbReference type="Proteomes" id="UP001227230">
    <property type="component" value="Chromosome 17"/>
</dbReference>
<evidence type="ECO:0000256" key="6">
    <source>
        <dbReference type="ARBA" id="ARBA00049215"/>
    </source>
</evidence>
<reference evidence="9 10" key="1">
    <citation type="journal article" date="2023" name="Hortic Res">
        <title>The complete reference genome for grapevine (Vitis vinifera L.) genetics and breeding.</title>
        <authorList>
            <person name="Shi X."/>
            <person name="Cao S."/>
            <person name="Wang X."/>
            <person name="Huang S."/>
            <person name="Wang Y."/>
            <person name="Liu Z."/>
            <person name="Liu W."/>
            <person name="Leng X."/>
            <person name="Peng Y."/>
            <person name="Wang N."/>
            <person name="Wang Y."/>
            <person name="Ma Z."/>
            <person name="Xu X."/>
            <person name="Zhang F."/>
            <person name="Xue H."/>
            <person name="Zhong H."/>
            <person name="Wang Y."/>
            <person name="Zhang K."/>
            <person name="Velt A."/>
            <person name="Avia K."/>
            <person name="Holtgrawe D."/>
            <person name="Grimplet J."/>
            <person name="Matus J.T."/>
            <person name="Ware D."/>
            <person name="Wu X."/>
            <person name="Wang H."/>
            <person name="Liu C."/>
            <person name="Fang Y."/>
            <person name="Rustenholz C."/>
            <person name="Cheng Z."/>
            <person name="Xiao H."/>
            <person name="Zhou Y."/>
        </authorList>
    </citation>
    <scope>NUCLEOTIDE SEQUENCE [LARGE SCALE GENOMIC DNA]</scope>
    <source>
        <strain evidence="10">cv. Pinot noir / PN40024</strain>
        <tissue evidence="9">Leaf</tissue>
    </source>
</reference>
<feature type="region of interest" description="Disordered" evidence="7">
    <location>
        <begin position="1"/>
        <end position="34"/>
    </location>
</feature>
<protein>
    <recommendedName>
        <fullName evidence="4">aminobutyraldehyde dehydrogenase</fullName>
        <ecNumber evidence="4">1.2.1.19</ecNumber>
    </recommendedName>
</protein>
<keyword evidence="10" id="KW-1185">Reference proteome</keyword>
<evidence type="ECO:0000313" key="10">
    <source>
        <dbReference type="Proteomes" id="UP001227230"/>
    </source>
</evidence>
<evidence type="ECO:0000256" key="5">
    <source>
        <dbReference type="ARBA" id="ARBA00047421"/>
    </source>
</evidence>
<keyword evidence="2" id="KW-0520">NAD</keyword>
<dbReference type="InterPro" id="IPR016161">
    <property type="entry name" value="Ald_DH/histidinol_DH"/>
</dbReference>